<dbReference type="RefSeq" id="WP_021353980.1">
    <property type="nucleotide sequence ID" value="NZ_CP051667.1"/>
</dbReference>
<evidence type="ECO:0000313" key="5">
    <source>
        <dbReference type="Proteomes" id="UP001239759"/>
    </source>
</evidence>
<dbReference type="AlphaFoldDB" id="A0AAP4BQ00"/>
<dbReference type="Proteomes" id="UP001239759">
    <property type="component" value="Unassembled WGS sequence"/>
</dbReference>
<sequence length="45" mass="5048">MLELLFPSILHIVVFSVGLGLAFWKLNSELKNAQHPAEQNGEVEK</sequence>
<reference evidence="3 5" key="1">
    <citation type="submission" date="2023-05" db="EMBL/GenBank/DDBJ databases">
        <title>Metabolic capabilities are highly conserved among human nasal-associated Corynebacterium species in pangenomic analyses.</title>
        <authorList>
            <person name="Tran T.H."/>
            <person name="Roberts A.Q."/>
            <person name="Escapa I.F."/>
            <person name="Gao W."/>
            <person name="Conlan S."/>
            <person name="Kong H."/>
            <person name="Segre J.A."/>
            <person name="Kelly M.S."/>
            <person name="Lemon K.P."/>
        </authorList>
    </citation>
    <scope>NUCLEOTIDE SEQUENCE</scope>
    <source>
        <strain evidence="3">KPL2773</strain>
        <strain evidence="2 5">KPL3772</strain>
    </source>
</reference>
<gene>
    <name evidence="2" type="ORF">QPX23_08045</name>
    <name evidence="3" type="ORF">QPX42_06610</name>
</gene>
<keyword evidence="5" id="KW-1185">Reference proteome</keyword>
<feature type="transmembrane region" description="Helical" evidence="1">
    <location>
        <begin position="6"/>
        <end position="24"/>
    </location>
</feature>
<comment type="caution">
    <text evidence="3">The sequence shown here is derived from an EMBL/GenBank/DDBJ whole genome shotgun (WGS) entry which is preliminary data.</text>
</comment>
<dbReference type="EMBL" id="JASNVH010000009">
    <property type="protein sequence ID" value="MDK4307209.1"/>
    <property type="molecule type" value="Genomic_DNA"/>
</dbReference>
<name>A0AAP4BQ00_9CORY</name>
<evidence type="ECO:0000313" key="3">
    <source>
        <dbReference type="EMBL" id="MDK4307209.1"/>
    </source>
</evidence>
<keyword evidence="1" id="KW-0472">Membrane</keyword>
<keyword evidence="1" id="KW-1133">Transmembrane helix</keyword>
<proteinExistence type="predicted"/>
<dbReference type="EMBL" id="JASNUQ010000012">
    <property type="protein sequence ID" value="MDK4290671.1"/>
    <property type="molecule type" value="Genomic_DNA"/>
</dbReference>
<accession>A0AAP4BQ00</accession>
<dbReference type="Proteomes" id="UP001224412">
    <property type="component" value="Unassembled WGS sequence"/>
</dbReference>
<organism evidence="3 4">
    <name type="scientific">Corynebacterium pseudodiphtheriticum</name>
    <dbReference type="NCBI Taxonomy" id="37637"/>
    <lineage>
        <taxon>Bacteria</taxon>
        <taxon>Bacillati</taxon>
        <taxon>Actinomycetota</taxon>
        <taxon>Actinomycetes</taxon>
        <taxon>Mycobacteriales</taxon>
        <taxon>Corynebacteriaceae</taxon>
        <taxon>Corynebacterium</taxon>
    </lineage>
</organism>
<keyword evidence="1" id="KW-0812">Transmembrane</keyword>
<evidence type="ECO:0000313" key="2">
    <source>
        <dbReference type="EMBL" id="MDK4290671.1"/>
    </source>
</evidence>
<protein>
    <submittedName>
        <fullName evidence="3">Uncharacterized protein</fullName>
    </submittedName>
</protein>
<evidence type="ECO:0000256" key="1">
    <source>
        <dbReference type="SAM" id="Phobius"/>
    </source>
</evidence>
<dbReference type="GeneID" id="42782697"/>
<evidence type="ECO:0000313" key="4">
    <source>
        <dbReference type="Proteomes" id="UP001224412"/>
    </source>
</evidence>